<accession>A0A1A5ZV85</accession>
<evidence type="ECO:0000313" key="2">
    <source>
        <dbReference type="EMBL" id="OBR81713.1"/>
    </source>
</evidence>
<feature type="compositionally biased region" description="Polar residues" evidence="1">
    <location>
        <begin position="37"/>
        <end position="58"/>
    </location>
</feature>
<reference evidence="3" key="2">
    <citation type="submission" date="2013-07" db="EMBL/GenBank/DDBJ databases">
        <authorList>
            <consortium name="The Broad Institute Genome Sequencing Platform"/>
            <person name="Cuomo C."/>
            <person name="Litvintseva A."/>
            <person name="Chen Y."/>
            <person name="Heitman J."/>
            <person name="Sun S."/>
            <person name="Springer D."/>
            <person name="Dromer F."/>
            <person name="Young S.K."/>
            <person name="Zeng Q."/>
            <person name="Gargeya S."/>
            <person name="Fitzgerald M."/>
            <person name="Abouelleil A."/>
            <person name="Alvarado L."/>
            <person name="Berlin A.M."/>
            <person name="Chapman S.B."/>
            <person name="Dewar J."/>
            <person name="Goldberg J."/>
            <person name="Griggs A."/>
            <person name="Gujja S."/>
            <person name="Hansen M."/>
            <person name="Howarth C."/>
            <person name="Imamovic A."/>
            <person name="Larimer J."/>
            <person name="McCowan C."/>
            <person name="Murphy C."/>
            <person name="Pearson M."/>
            <person name="Priest M."/>
            <person name="Roberts A."/>
            <person name="Saif S."/>
            <person name="Shea T."/>
            <person name="Sykes S."/>
            <person name="Wortman J."/>
            <person name="Nusbaum C."/>
            <person name="Birren B."/>
        </authorList>
    </citation>
    <scope>NUCLEOTIDE SEQUENCE</scope>
    <source>
        <strain evidence="3">CBS 10117</strain>
    </source>
</reference>
<dbReference type="Proteomes" id="UP000078595">
    <property type="component" value="Chromosome 10"/>
</dbReference>
<gene>
    <name evidence="2" type="ORF">I303_07623</name>
    <name evidence="3" type="ORF">I303_107612</name>
</gene>
<feature type="region of interest" description="Disordered" evidence="1">
    <location>
        <begin position="27"/>
        <end position="118"/>
    </location>
</feature>
<reference evidence="2" key="1">
    <citation type="submission" date="2013-07" db="EMBL/GenBank/DDBJ databases">
        <title>The Genome Sequence of Cryptococcus dejecticola CBS10117.</title>
        <authorList>
            <consortium name="The Broad Institute Genome Sequencing Platform"/>
            <person name="Cuomo C."/>
            <person name="Litvintseva A."/>
            <person name="Chen Y."/>
            <person name="Heitman J."/>
            <person name="Sun S."/>
            <person name="Springer D."/>
            <person name="Dromer F."/>
            <person name="Young S.K."/>
            <person name="Zeng Q."/>
            <person name="Gargeya S."/>
            <person name="Fitzgerald M."/>
            <person name="Abouelleil A."/>
            <person name="Alvarado L."/>
            <person name="Berlin A.M."/>
            <person name="Chapman S.B."/>
            <person name="Dewar J."/>
            <person name="Goldberg J."/>
            <person name="Griggs A."/>
            <person name="Gujja S."/>
            <person name="Hansen M."/>
            <person name="Howarth C."/>
            <person name="Imamovic A."/>
            <person name="Larimer J."/>
            <person name="McCowan C."/>
            <person name="Murphy C."/>
            <person name="Pearson M."/>
            <person name="Priest M."/>
            <person name="Roberts A."/>
            <person name="Saif S."/>
            <person name="Shea T."/>
            <person name="Sykes S."/>
            <person name="Wortman J."/>
            <person name="Nusbaum C."/>
            <person name="Birren B."/>
        </authorList>
    </citation>
    <scope>NUCLEOTIDE SEQUENCE [LARGE SCALE GENOMIC DNA]</scope>
    <source>
        <strain evidence="2">CBS 10117</strain>
    </source>
</reference>
<name>A0A1A5ZV85_9TREE</name>
<evidence type="ECO:0000313" key="3">
    <source>
        <dbReference type="EMBL" id="WWC64998.1"/>
    </source>
</evidence>
<evidence type="ECO:0000256" key="1">
    <source>
        <dbReference type="SAM" id="MobiDB-lite"/>
    </source>
</evidence>
<organism evidence="2">
    <name type="scientific">Kwoniella dejecticola CBS 10117</name>
    <dbReference type="NCBI Taxonomy" id="1296121"/>
    <lineage>
        <taxon>Eukaryota</taxon>
        <taxon>Fungi</taxon>
        <taxon>Dikarya</taxon>
        <taxon>Basidiomycota</taxon>
        <taxon>Agaricomycotina</taxon>
        <taxon>Tremellomycetes</taxon>
        <taxon>Tremellales</taxon>
        <taxon>Cryptococcaceae</taxon>
        <taxon>Kwoniella</taxon>
    </lineage>
</organism>
<dbReference type="AlphaFoldDB" id="A0A1A5ZV85"/>
<dbReference type="GeneID" id="28971322"/>
<evidence type="ECO:0000313" key="4">
    <source>
        <dbReference type="Proteomes" id="UP000078595"/>
    </source>
</evidence>
<dbReference type="VEuPathDB" id="FungiDB:I303_07623"/>
<keyword evidence="4" id="KW-1185">Reference proteome</keyword>
<sequence length="118" mass="12436">MSSPAQTYTEGSVVNGHILRNGQWVLYSPGSPPGLTDASTISSPASRLGVQTRSPSQARDTRSPSQASSAASSSQAGTTYSLSRAADGQHQMTIIFEDHETEAGETVDPILYPSDPRQ</sequence>
<dbReference type="RefSeq" id="XP_018259555.1">
    <property type="nucleotide sequence ID" value="XM_018410887.1"/>
</dbReference>
<dbReference type="KEGG" id="kdj:28971322"/>
<protein>
    <submittedName>
        <fullName evidence="2">Uncharacterized protein</fullName>
    </submittedName>
</protein>
<feature type="compositionally biased region" description="Low complexity" evidence="1">
    <location>
        <begin position="65"/>
        <end position="76"/>
    </location>
</feature>
<dbReference type="EMBL" id="CP144539">
    <property type="protein sequence ID" value="WWC64998.1"/>
    <property type="molecule type" value="Genomic_DNA"/>
</dbReference>
<reference evidence="3" key="3">
    <citation type="submission" date="2024-02" db="EMBL/GenBank/DDBJ databases">
        <title>Comparative genomics of Cryptococcus and Kwoniella reveals pathogenesis evolution and contrasting modes of karyotype evolution via chromosome fusion or intercentromeric recombination.</title>
        <authorList>
            <person name="Coelho M.A."/>
            <person name="David-Palma M."/>
            <person name="Shea T."/>
            <person name="Bowers K."/>
            <person name="McGinley-Smith S."/>
            <person name="Mohammad A.W."/>
            <person name="Gnirke A."/>
            <person name="Yurkov A.M."/>
            <person name="Nowrousian M."/>
            <person name="Sun S."/>
            <person name="Cuomo C.A."/>
            <person name="Heitman J."/>
        </authorList>
    </citation>
    <scope>NUCLEOTIDE SEQUENCE</scope>
    <source>
        <strain evidence="3">CBS 10117</strain>
    </source>
</reference>
<proteinExistence type="predicted"/>
<dbReference type="EMBL" id="KI894036">
    <property type="protein sequence ID" value="OBR81713.1"/>
    <property type="molecule type" value="Genomic_DNA"/>
</dbReference>